<organism evidence="2 4">
    <name type="scientific">Trichuris muris</name>
    <name type="common">Mouse whipworm</name>
    <dbReference type="NCBI Taxonomy" id="70415"/>
    <lineage>
        <taxon>Eukaryota</taxon>
        <taxon>Metazoa</taxon>
        <taxon>Ecdysozoa</taxon>
        <taxon>Nematoda</taxon>
        <taxon>Enoplea</taxon>
        <taxon>Dorylaimia</taxon>
        <taxon>Trichinellida</taxon>
        <taxon>Trichuridae</taxon>
        <taxon>Trichuris</taxon>
    </lineage>
</organism>
<proteinExistence type="predicted"/>
<sequence>MRNLLPRAVGKNTVRPVGASRRLSKSEVATTRSLAIPGCADDPARPATSTGQTLRGALGVPDGATVPSVCHCHEVRPTERNELDKMFAHHCVGERSNTGATGFAKPLYTSMQPLMDFKRDIRSTTKDGWKIWPRKSRRIYPEAVDPSRRKRTSITLGKVPRIEHRCSLLYRLPIESPSSK</sequence>
<evidence type="ECO:0000256" key="1">
    <source>
        <dbReference type="SAM" id="MobiDB-lite"/>
    </source>
</evidence>
<evidence type="ECO:0000313" key="2">
    <source>
        <dbReference type="Proteomes" id="UP000046395"/>
    </source>
</evidence>
<feature type="region of interest" description="Disordered" evidence="1">
    <location>
        <begin position="39"/>
        <end position="60"/>
    </location>
</feature>
<dbReference type="WBParaSite" id="TMUE_2000006521.1">
    <property type="protein sequence ID" value="TMUE_2000006521.1"/>
    <property type="gene ID" value="WBGene00299635"/>
</dbReference>
<protein>
    <submittedName>
        <fullName evidence="3 4">Uncharacterized protein</fullName>
    </submittedName>
</protein>
<reference evidence="2" key="1">
    <citation type="submission" date="2014-03" db="EMBL/GenBank/DDBJ databases">
        <title>The whipworm genome and dual-species transcriptomics of an intimate host-pathogen interaction.</title>
        <authorList>
            <person name="Foth B.J."/>
            <person name="Tsai I.J."/>
            <person name="Reid A.J."/>
            <person name="Bancroft A.J."/>
            <person name="Nichol S."/>
            <person name="Tracey A."/>
            <person name="Holroyd N."/>
            <person name="Cotton J.A."/>
            <person name="Stanley E.J."/>
            <person name="Zarowiecki M."/>
            <person name="Liu J.Z."/>
            <person name="Huckvale T."/>
            <person name="Cooper P.J."/>
            <person name="Grencis R.K."/>
            <person name="Berriman M."/>
        </authorList>
    </citation>
    <scope>NUCLEOTIDE SEQUENCE [LARGE SCALE GENOMIC DNA]</scope>
    <source>
        <strain evidence="2">Edinburgh</strain>
    </source>
</reference>
<dbReference type="WBParaSite" id="TMUE_0000000278.1">
    <property type="protein sequence ID" value="TMUE_0000000278.1"/>
    <property type="gene ID" value="WBGene00296219"/>
</dbReference>
<dbReference type="AlphaFoldDB" id="A0A5S6QGJ3"/>
<reference evidence="3 4" key="2">
    <citation type="submission" date="2019-12" db="UniProtKB">
        <authorList>
            <consortium name="WormBaseParasite"/>
        </authorList>
    </citation>
    <scope>IDENTIFICATION</scope>
</reference>
<dbReference type="Proteomes" id="UP000046395">
    <property type="component" value="Unassembled WGS sequence"/>
</dbReference>
<keyword evidence="2" id="KW-1185">Reference proteome</keyword>
<name>A0A5S6QGJ3_TRIMR</name>
<evidence type="ECO:0000313" key="3">
    <source>
        <dbReference type="WBParaSite" id="TMUE_0000000278.1"/>
    </source>
</evidence>
<accession>A0A5S6QGJ3</accession>
<evidence type="ECO:0000313" key="4">
    <source>
        <dbReference type="WBParaSite" id="TMUE_2000006521.1"/>
    </source>
</evidence>